<keyword evidence="1" id="KW-0472">Membrane</keyword>
<reference evidence="2 3" key="1">
    <citation type="journal article" date="2016" name="Mol. Biol. Evol.">
        <title>Comparative Genomics of Early-Diverging Mushroom-Forming Fungi Provides Insights into the Origins of Lignocellulose Decay Capabilities.</title>
        <authorList>
            <person name="Nagy L.G."/>
            <person name="Riley R."/>
            <person name="Tritt A."/>
            <person name="Adam C."/>
            <person name="Daum C."/>
            <person name="Floudas D."/>
            <person name="Sun H."/>
            <person name="Yadav J.S."/>
            <person name="Pangilinan J."/>
            <person name="Larsson K.H."/>
            <person name="Matsuura K."/>
            <person name="Barry K."/>
            <person name="Labutti K."/>
            <person name="Kuo R."/>
            <person name="Ohm R.A."/>
            <person name="Bhattacharya S.S."/>
            <person name="Shirouzu T."/>
            <person name="Yoshinaga Y."/>
            <person name="Martin F.M."/>
            <person name="Grigoriev I.V."/>
            <person name="Hibbett D.S."/>
        </authorList>
    </citation>
    <scope>NUCLEOTIDE SEQUENCE [LARGE SCALE GENOMIC DNA]</scope>
    <source>
        <strain evidence="2 3">HHB14362 ss-1</strain>
    </source>
</reference>
<feature type="transmembrane region" description="Helical" evidence="1">
    <location>
        <begin position="177"/>
        <end position="204"/>
    </location>
</feature>
<dbReference type="OrthoDB" id="2744793at2759"/>
<dbReference type="PROSITE" id="PS51257">
    <property type="entry name" value="PROKAR_LIPOPROTEIN"/>
    <property type="match status" value="1"/>
</dbReference>
<feature type="transmembrane region" description="Helical" evidence="1">
    <location>
        <begin position="12"/>
        <end position="39"/>
    </location>
</feature>
<keyword evidence="3" id="KW-1185">Reference proteome</keyword>
<protein>
    <submittedName>
        <fullName evidence="2">Uncharacterized protein</fullName>
    </submittedName>
</protein>
<feature type="transmembrane region" description="Helical" evidence="1">
    <location>
        <begin position="97"/>
        <end position="120"/>
    </location>
</feature>
<evidence type="ECO:0000313" key="3">
    <source>
        <dbReference type="Proteomes" id="UP000076761"/>
    </source>
</evidence>
<feature type="transmembrane region" description="Helical" evidence="1">
    <location>
        <begin position="132"/>
        <end position="157"/>
    </location>
</feature>
<proteinExistence type="predicted"/>
<evidence type="ECO:0000313" key="2">
    <source>
        <dbReference type="EMBL" id="KZT19093.1"/>
    </source>
</evidence>
<feature type="transmembrane region" description="Helical" evidence="1">
    <location>
        <begin position="225"/>
        <end position="249"/>
    </location>
</feature>
<dbReference type="InParanoid" id="A0A165N2K7"/>
<evidence type="ECO:0000256" key="1">
    <source>
        <dbReference type="SAM" id="Phobius"/>
    </source>
</evidence>
<accession>A0A165N2K7</accession>
<dbReference type="Proteomes" id="UP000076761">
    <property type="component" value="Unassembled WGS sequence"/>
</dbReference>
<keyword evidence="1" id="KW-0812">Transmembrane</keyword>
<organism evidence="2 3">
    <name type="scientific">Neolentinus lepideus HHB14362 ss-1</name>
    <dbReference type="NCBI Taxonomy" id="1314782"/>
    <lineage>
        <taxon>Eukaryota</taxon>
        <taxon>Fungi</taxon>
        <taxon>Dikarya</taxon>
        <taxon>Basidiomycota</taxon>
        <taxon>Agaricomycotina</taxon>
        <taxon>Agaricomycetes</taxon>
        <taxon>Gloeophyllales</taxon>
        <taxon>Gloeophyllaceae</taxon>
        <taxon>Neolentinus</taxon>
    </lineage>
</organism>
<keyword evidence="1" id="KW-1133">Transmembrane helix</keyword>
<dbReference type="EMBL" id="KV425650">
    <property type="protein sequence ID" value="KZT19093.1"/>
    <property type="molecule type" value="Genomic_DNA"/>
</dbReference>
<feature type="transmembrane region" description="Helical" evidence="1">
    <location>
        <begin position="51"/>
        <end position="77"/>
    </location>
</feature>
<gene>
    <name evidence="2" type="ORF">NEOLEDRAFT_73272</name>
</gene>
<name>A0A165N2K7_9AGAM</name>
<sequence>MGSLSFRKQDILWTWLSSVIYGVYAVMFAGCVYILMSRLTDKVEDVVNKRLLVVMILLFVSSTVTIVLDVVVELLTVDVEACSDTGSEACPLQKTMAILQAVIVPFLLFNILIGDGLWLWRCYMVWQARLKVVIFSCFLYLVTIVCFGCSFGFYLYFSVAHSEDLELDTPPLLITLAGLAVLLFYVISLINVGILTCLISWRIISVNGGLRRHLNVDRGRRYQRIAILIIESGVMYTVCTVGIFALSFLQDGTGLGLFPNLVAVSATME</sequence>
<dbReference type="AlphaFoldDB" id="A0A165N2K7"/>